<evidence type="ECO:0000313" key="2">
    <source>
        <dbReference type="Proteomes" id="UP001165064"/>
    </source>
</evidence>
<name>A0ACB5T5T8_AMBMO</name>
<comment type="caution">
    <text evidence="1">The sequence shown here is derived from an EMBL/GenBank/DDBJ whole genome shotgun (WGS) entry which is preliminary data.</text>
</comment>
<dbReference type="Proteomes" id="UP001165064">
    <property type="component" value="Unassembled WGS sequence"/>
</dbReference>
<accession>A0ACB5T5T8</accession>
<protein>
    <submittedName>
        <fullName evidence="1">Unnamed protein product</fullName>
    </submittedName>
</protein>
<proteinExistence type="predicted"/>
<sequence>MQLLPLLTAFLSITQLASCLNILVLGNGPFGNQNAKILHNYLSLNPNNTVISVLPLHQHSSFSSEIFVEDRPLVEEDFSENSVEDDSMIELGKLLHLEAGDHYYSEKLDNMWYVNGSPLFSSLFALDFVLPEKYTNLRSIDLIIIGPDEDNTLGLFDRYTKVTSQMMKLALLRNIPTMHISET</sequence>
<dbReference type="EMBL" id="BSXS01003783">
    <property type="protein sequence ID" value="GME81930.1"/>
    <property type="molecule type" value="Genomic_DNA"/>
</dbReference>
<reference evidence="1" key="1">
    <citation type="submission" date="2023-04" db="EMBL/GenBank/DDBJ databases">
        <title>Ambrosiozyma monospora NBRC 10751.</title>
        <authorList>
            <person name="Ichikawa N."/>
            <person name="Sato H."/>
            <person name="Tonouchi N."/>
        </authorList>
    </citation>
    <scope>NUCLEOTIDE SEQUENCE</scope>
    <source>
        <strain evidence="1">NBRC 10751</strain>
    </source>
</reference>
<organism evidence="1 2">
    <name type="scientific">Ambrosiozyma monospora</name>
    <name type="common">Yeast</name>
    <name type="synonym">Endomycopsis monosporus</name>
    <dbReference type="NCBI Taxonomy" id="43982"/>
    <lineage>
        <taxon>Eukaryota</taxon>
        <taxon>Fungi</taxon>
        <taxon>Dikarya</taxon>
        <taxon>Ascomycota</taxon>
        <taxon>Saccharomycotina</taxon>
        <taxon>Pichiomycetes</taxon>
        <taxon>Pichiales</taxon>
        <taxon>Pichiaceae</taxon>
        <taxon>Ambrosiozyma</taxon>
    </lineage>
</organism>
<keyword evidence="2" id="KW-1185">Reference proteome</keyword>
<gene>
    <name evidence="1" type="ORF">Amon02_000521400</name>
</gene>
<evidence type="ECO:0000313" key="1">
    <source>
        <dbReference type="EMBL" id="GME81930.1"/>
    </source>
</evidence>